<feature type="transmembrane region" description="Helical" evidence="14">
    <location>
        <begin position="104"/>
        <end position="133"/>
    </location>
</feature>
<evidence type="ECO:0000256" key="5">
    <source>
        <dbReference type="ARBA" id="ARBA00022737"/>
    </source>
</evidence>
<dbReference type="GO" id="GO:0007156">
    <property type="term" value="P:homophilic cell adhesion via plasma membrane adhesion molecules"/>
    <property type="evidence" value="ECO:0007669"/>
    <property type="project" value="InterPro"/>
</dbReference>
<dbReference type="FunFam" id="2.60.40.60:FF:000026">
    <property type="entry name" value="FAT atypical cadherin 1"/>
    <property type="match status" value="2"/>
</dbReference>
<feature type="domain" description="Cadherin" evidence="15">
    <location>
        <begin position="521"/>
        <end position="619"/>
    </location>
</feature>
<evidence type="ECO:0000313" key="17">
    <source>
        <dbReference type="Proteomes" id="UP000597762"/>
    </source>
</evidence>
<evidence type="ECO:0000256" key="8">
    <source>
        <dbReference type="ARBA" id="ARBA00022989"/>
    </source>
</evidence>
<keyword evidence="9 14" id="KW-0472">Membrane</keyword>
<dbReference type="FunFam" id="2.60.40.60:FF:000020">
    <property type="entry name" value="Dachsous cadherin-related 1b"/>
    <property type="match status" value="1"/>
</dbReference>
<evidence type="ECO:0000256" key="1">
    <source>
        <dbReference type="ARBA" id="ARBA00004167"/>
    </source>
</evidence>
<keyword evidence="11" id="KW-0325">Glycoprotein</keyword>
<feature type="transmembrane region" description="Helical" evidence="14">
    <location>
        <begin position="287"/>
        <end position="308"/>
    </location>
</feature>
<keyword evidence="17" id="KW-1185">Reference proteome</keyword>
<feature type="domain" description="Cadherin" evidence="15">
    <location>
        <begin position="1244"/>
        <end position="1346"/>
    </location>
</feature>
<dbReference type="InterPro" id="IPR015919">
    <property type="entry name" value="Cadherin-like_sf"/>
</dbReference>
<dbReference type="FunFam" id="2.60.40.60:FF:000059">
    <property type="entry name" value="FAT atypical cadherin 3"/>
    <property type="match status" value="1"/>
</dbReference>
<keyword evidence="2" id="KW-0245">EGF-like domain</keyword>
<dbReference type="SMART" id="SM00112">
    <property type="entry name" value="CA"/>
    <property type="match status" value="14"/>
</dbReference>
<dbReference type="GO" id="GO:0005886">
    <property type="term" value="C:plasma membrane"/>
    <property type="evidence" value="ECO:0007669"/>
    <property type="project" value="InterPro"/>
</dbReference>
<keyword evidence="6 12" id="KW-0106">Calcium</keyword>
<comment type="subcellular location">
    <subcellularLocation>
        <location evidence="1">Membrane</location>
        <topology evidence="1">Single-pass membrane protein</topology>
    </subcellularLocation>
</comment>
<feature type="region of interest" description="Disordered" evidence="13">
    <location>
        <begin position="1"/>
        <end position="21"/>
    </location>
</feature>
<accession>A0A812E2A4</accession>
<proteinExistence type="predicted"/>
<dbReference type="FunFam" id="2.60.40.60:FF:000041">
    <property type="entry name" value="FAT atypical cadherin 1"/>
    <property type="match status" value="1"/>
</dbReference>
<evidence type="ECO:0000256" key="4">
    <source>
        <dbReference type="ARBA" id="ARBA00022729"/>
    </source>
</evidence>
<evidence type="ECO:0000256" key="6">
    <source>
        <dbReference type="ARBA" id="ARBA00022837"/>
    </source>
</evidence>
<gene>
    <name evidence="16" type="ORF">SPHA_64896</name>
</gene>
<evidence type="ECO:0000256" key="14">
    <source>
        <dbReference type="SAM" id="Phobius"/>
    </source>
</evidence>
<evidence type="ECO:0000256" key="3">
    <source>
        <dbReference type="ARBA" id="ARBA00022692"/>
    </source>
</evidence>
<comment type="caution">
    <text evidence="16">The sequence shown here is derived from an EMBL/GenBank/DDBJ whole genome shotgun (WGS) entry which is preliminary data.</text>
</comment>
<evidence type="ECO:0000259" key="15">
    <source>
        <dbReference type="PROSITE" id="PS50268"/>
    </source>
</evidence>
<dbReference type="FunFam" id="2.60.40.60:FF:000021">
    <property type="entry name" value="FAT atypical cadherin 1"/>
    <property type="match status" value="2"/>
</dbReference>
<feature type="domain" description="Cadherin" evidence="15">
    <location>
        <begin position="1347"/>
        <end position="1454"/>
    </location>
</feature>
<dbReference type="FunFam" id="2.60.40.60:FF:000051">
    <property type="entry name" value="FAT atypical cadherin 1"/>
    <property type="match status" value="1"/>
</dbReference>
<dbReference type="OrthoDB" id="6252479at2759"/>
<dbReference type="FunFam" id="2.60.40.60:FF:000100">
    <property type="entry name" value="protocadherin Fat 2"/>
    <property type="match status" value="1"/>
</dbReference>
<feature type="domain" description="Cadherin" evidence="15">
    <location>
        <begin position="1666"/>
        <end position="1768"/>
    </location>
</feature>
<dbReference type="FunFam" id="2.60.40.60:FF:000058">
    <property type="entry name" value="FAT atypical cadherin 3"/>
    <property type="match status" value="1"/>
</dbReference>
<dbReference type="PANTHER" id="PTHR24026">
    <property type="entry name" value="FAT ATYPICAL CADHERIN-RELATED"/>
    <property type="match status" value="1"/>
</dbReference>
<evidence type="ECO:0000256" key="11">
    <source>
        <dbReference type="ARBA" id="ARBA00023180"/>
    </source>
</evidence>
<evidence type="ECO:0000256" key="10">
    <source>
        <dbReference type="ARBA" id="ARBA00023157"/>
    </source>
</evidence>
<dbReference type="GO" id="GO:0005509">
    <property type="term" value="F:calcium ion binding"/>
    <property type="evidence" value="ECO:0007669"/>
    <property type="project" value="UniProtKB-UniRule"/>
</dbReference>
<evidence type="ECO:0000313" key="16">
    <source>
        <dbReference type="EMBL" id="CAE1313882.1"/>
    </source>
</evidence>
<feature type="transmembrane region" description="Helical" evidence="14">
    <location>
        <begin position="235"/>
        <end position="253"/>
    </location>
</feature>
<dbReference type="FunFam" id="2.60.40.60:FF:000013">
    <property type="entry name" value="Cadherin EGF LAG seven-pass G-type receptor"/>
    <property type="match status" value="1"/>
</dbReference>
<dbReference type="PRINTS" id="PR00205">
    <property type="entry name" value="CADHERIN"/>
</dbReference>
<name>A0A812E2A4_ACAPH</name>
<dbReference type="CDD" id="cd11304">
    <property type="entry name" value="Cadherin_repeat"/>
    <property type="match status" value="14"/>
</dbReference>
<organism evidence="16 17">
    <name type="scientific">Acanthosepion pharaonis</name>
    <name type="common">Pharaoh cuttlefish</name>
    <name type="synonym">Sepia pharaonis</name>
    <dbReference type="NCBI Taxonomy" id="158019"/>
    <lineage>
        <taxon>Eukaryota</taxon>
        <taxon>Metazoa</taxon>
        <taxon>Spiralia</taxon>
        <taxon>Lophotrochozoa</taxon>
        <taxon>Mollusca</taxon>
        <taxon>Cephalopoda</taxon>
        <taxon>Coleoidea</taxon>
        <taxon>Decapodiformes</taxon>
        <taxon>Sepiida</taxon>
        <taxon>Sepiina</taxon>
        <taxon>Sepiidae</taxon>
        <taxon>Acanthosepion</taxon>
    </lineage>
</organism>
<feature type="transmembrane region" description="Helical" evidence="14">
    <location>
        <begin position="259"/>
        <end position="280"/>
    </location>
</feature>
<keyword evidence="8 14" id="KW-1133">Transmembrane helix</keyword>
<keyword evidence="7" id="KW-0130">Cell adhesion</keyword>
<dbReference type="EMBL" id="CAHIKZ030004678">
    <property type="protein sequence ID" value="CAE1313882.1"/>
    <property type="molecule type" value="Genomic_DNA"/>
</dbReference>
<feature type="domain" description="Cadherin" evidence="15">
    <location>
        <begin position="351"/>
        <end position="416"/>
    </location>
</feature>
<feature type="domain" description="Cadherin" evidence="15">
    <location>
        <begin position="620"/>
        <end position="724"/>
    </location>
</feature>
<evidence type="ECO:0000256" key="2">
    <source>
        <dbReference type="ARBA" id="ARBA00022536"/>
    </source>
</evidence>
<feature type="transmembrane region" description="Helical" evidence="14">
    <location>
        <begin position="209"/>
        <end position="228"/>
    </location>
</feature>
<feature type="transmembrane region" description="Helical" evidence="14">
    <location>
        <begin position="50"/>
        <end position="70"/>
    </location>
</feature>
<feature type="domain" description="Cadherin" evidence="15">
    <location>
        <begin position="417"/>
        <end position="520"/>
    </location>
</feature>
<keyword evidence="3 14" id="KW-0812">Transmembrane</keyword>
<dbReference type="FunFam" id="2.60.40.60:FF:000053">
    <property type="entry name" value="FAT atypical cadherin 3"/>
    <property type="match status" value="1"/>
</dbReference>
<dbReference type="Proteomes" id="UP000597762">
    <property type="component" value="Unassembled WGS sequence"/>
</dbReference>
<dbReference type="PROSITE" id="PS50268">
    <property type="entry name" value="CADHERIN_2"/>
    <property type="match status" value="14"/>
</dbReference>
<evidence type="ECO:0000256" key="9">
    <source>
        <dbReference type="ARBA" id="ARBA00023136"/>
    </source>
</evidence>
<keyword evidence="10" id="KW-1015">Disulfide bond</keyword>
<reference evidence="16" key="1">
    <citation type="submission" date="2021-01" db="EMBL/GenBank/DDBJ databases">
        <authorList>
            <person name="Li R."/>
            <person name="Bekaert M."/>
        </authorList>
    </citation>
    <scope>NUCLEOTIDE SEQUENCE</scope>
    <source>
        <strain evidence="16">Farmed</strain>
    </source>
</reference>
<dbReference type="Pfam" id="PF00028">
    <property type="entry name" value="Cadherin"/>
    <property type="match status" value="13"/>
</dbReference>
<feature type="domain" description="Cadherin" evidence="15">
    <location>
        <begin position="830"/>
        <end position="927"/>
    </location>
</feature>
<feature type="domain" description="Cadherin" evidence="15">
    <location>
        <begin position="725"/>
        <end position="829"/>
    </location>
</feature>
<evidence type="ECO:0000256" key="12">
    <source>
        <dbReference type="PROSITE-ProRule" id="PRU00043"/>
    </source>
</evidence>
<feature type="transmembrane region" description="Helical" evidence="14">
    <location>
        <begin position="76"/>
        <end position="97"/>
    </location>
</feature>
<dbReference type="InterPro" id="IPR002126">
    <property type="entry name" value="Cadherin-like_dom"/>
</dbReference>
<dbReference type="PANTHER" id="PTHR24026:SF125">
    <property type="entry name" value="FAT-LIKE CADHERIN-RELATED TUMOR SUPPRESSOR HOMOLOG"/>
    <property type="match status" value="1"/>
</dbReference>
<feature type="transmembrane region" description="Helical" evidence="14">
    <location>
        <begin position="153"/>
        <end position="171"/>
    </location>
</feature>
<dbReference type="Gene3D" id="2.60.40.60">
    <property type="entry name" value="Cadherins"/>
    <property type="match status" value="14"/>
</dbReference>
<keyword evidence="5" id="KW-0677">Repeat</keyword>
<dbReference type="FunFam" id="2.60.40.60:FF:000032">
    <property type="entry name" value="FAT atypical cadherin 1"/>
    <property type="match status" value="1"/>
</dbReference>
<keyword evidence="4" id="KW-0732">Signal</keyword>
<evidence type="ECO:0000256" key="7">
    <source>
        <dbReference type="ARBA" id="ARBA00022889"/>
    </source>
</evidence>
<feature type="domain" description="Cadherin" evidence="15">
    <location>
        <begin position="1564"/>
        <end position="1665"/>
    </location>
</feature>
<feature type="domain" description="Cadherin" evidence="15">
    <location>
        <begin position="928"/>
        <end position="1041"/>
    </location>
</feature>
<sequence>MSEVDDRPAGFMMNASDSQGRGATQVPAVTVGSFCKQLSFFPLFSYNFSFNFDLSFLLPPLFSSFSIFFFNHSLSFVLSFSLFSLTTSLSFFLLYFFSSFHHFFFLVFIFTIIFVFPFSIIFPFFLFFFYLFFLSFFPFFSSFLLPAHISQNIISFSSIVLPSFLIHSLSISSFHLSVFPSSSSITLTLFLFSPLFLHPSFPFPINTLVHFFNTSTPLTLSLSIFFTFTGISQASYSSVLSLSLIFLLLLFLFSTHLSFSFFHFLTFTLSLFYTSLSLSLSSINSLLLFLFSTLLSLSSIFSLLLFLFSTHLSHSLSLPLCHFSFSSPTSSNRHICYDLQRHIDMFSSVFFTVRLFTCNLIHSLSQITTTENKLNREYKDEHILTVTVRDNGVPNLSSSTQVVIHVEDENDHAPEFISSPYRLQVPASVKGSALFRIMAKDIDVGSNAEIIYSIKRKKQYDFSIDPDTGIISCEKDLKAGSEYDFVVKATDKGVPPKKSSAKVKIKVVNVKKYSPKPPAFNKKYITEEVMENDEVGKWIVLVQAFDPDRDKIWYSIVDGNEDHKFSIRPEDGLIFVARTLDSETQDHYNITIRATDGIHQDFAWLYIKVLNVNDNPPIFTQKEYIGEVYESAAIGKTVLQVSATDRDTGRLFYSVASATNSASKRKFHIDSENGIIKVNEKLDREALARHELVVMVRDQGLPLKRNMCRVIIKVLDNNDHKPEFLSDIFEGRVFETAAIGTSILQVVAADQDKGKNAEIRYSIISGNVGRTFSIDETMGTISVAKGLDREGQSEYLMTVLASDFGVPSLSSTGTVRIFVTVSNNAPPKFPQNEYVAEISENEPIGVIVTSIRADSRSSVVYKITNGNLNDMFMVNPNSGVVSTNKVCDYEQQSFYNLTITATNIIGRSANCLVLIHIIDKNDNNPVFEKENHFGMIIEMAPIGSIVLNEVKSPLVIRAVDKDTGVNSLIQYEIIEQKMTNFFSVDISTGAVRTATLLDHENITDYEFTVRAYDMGRPRLLTMEPAMVKIHILDTNDSPPEFSQEFYNVTLLLPTFKEVAVFTLNATDPDTEVNSVLIYSIVSGNEDGKFEIEPRTGIILVINDTDIDSQYNLTASVTDGKHETFVEVFISVQRSDETGLVFTKSEYLVDVQENIVTNQSLLVLQLTGLALNEHVTFDLLNPNDMFTIGRTSGVLHTVGRPFDRETRSSYKLVVEAKDSSLQPRFARTIVHVKITDVNDNQPIFVNQPYNSVISVESKVGDVVKRVSAVDKDEGKNRKLRYRITSGNREGLFSIEPQTGRILVKKDLTDFENKDFQLTVEARDDGEPMLFARSKVPIKVITKATPLFEKQFYNVTIPENIELHTPILSLQALSPNGQKLVYSITNGDIFNEFTVDFNTDMNVLGPCILSVVDTLDYEKISRYNLTIQAADVITGTFMETSVSINLLDINDCRPNFLSEKYIVSVSEAILVGSSVTKVEAKDDDIGVNQMIHYKLAPAEGKDDDRKYFQIDPKTGVIQTKLLLDHEVKPVYYVAAVGTDSGIPPLSSSVLVSINVLDLNDNAPQFPQYYYDVVISDQASRGQFVTKLLASDKDSFSENSLVYAIAGGNNRQTFQIHPETGVLSLSHNRQPSLQPFYNLNISVNDGVFTSYTRVRVSVRSSNHYPPVFTSDVYEYRFQENYAVEMLVGTVTAMDKDTGYYSMLNYSITSQVALKYFRIDADTGEIFSLIQFDREKVSDYYIPVAAQDNGGRMGFTTVHVRITDQNDNLPQFTMHDYKACIYANATEGSEIIQVCFPCKFHIYRVIKK</sequence>
<protein>
    <submittedName>
        <fullName evidence="16">FAT1_2_3</fullName>
    </submittedName>
</protein>
<feature type="transmembrane region" description="Helical" evidence="14">
    <location>
        <begin position="178"/>
        <end position="197"/>
    </location>
</feature>
<feature type="domain" description="Cadherin" evidence="15">
    <location>
        <begin position="1142"/>
        <end position="1243"/>
    </location>
</feature>
<dbReference type="SUPFAM" id="SSF49313">
    <property type="entry name" value="Cadherin-like"/>
    <property type="match status" value="14"/>
</dbReference>
<dbReference type="InterPro" id="IPR020894">
    <property type="entry name" value="Cadherin_CS"/>
</dbReference>
<feature type="domain" description="Cadherin" evidence="15">
    <location>
        <begin position="1455"/>
        <end position="1563"/>
    </location>
</feature>
<evidence type="ECO:0000256" key="13">
    <source>
        <dbReference type="SAM" id="MobiDB-lite"/>
    </source>
</evidence>
<feature type="domain" description="Cadherin" evidence="15">
    <location>
        <begin position="1060"/>
        <end position="1141"/>
    </location>
</feature>
<dbReference type="PROSITE" id="PS00232">
    <property type="entry name" value="CADHERIN_1"/>
    <property type="match status" value="6"/>
</dbReference>